<accession>A0ABT9VE85</accession>
<evidence type="ECO:0000313" key="1">
    <source>
        <dbReference type="EMBL" id="MDQ0159277.1"/>
    </source>
</evidence>
<protein>
    <submittedName>
        <fullName evidence="1">Nucleotidyltransferase</fullName>
    </submittedName>
</protein>
<comment type="caution">
    <text evidence="1">The sequence shown here is derived from an EMBL/GenBank/DDBJ whole genome shotgun (WGS) entry which is preliminary data.</text>
</comment>
<dbReference type="InterPro" id="IPR025365">
    <property type="entry name" value="DUF4269"/>
</dbReference>
<evidence type="ECO:0000313" key="2">
    <source>
        <dbReference type="Proteomes" id="UP001224359"/>
    </source>
</evidence>
<organism evidence="1 2">
    <name type="scientific">Alkalibacillus salilacus</name>
    <dbReference type="NCBI Taxonomy" id="284582"/>
    <lineage>
        <taxon>Bacteria</taxon>
        <taxon>Bacillati</taxon>
        <taxon>Bacillota</taxon>
        <taxon>Bacilli</taxon>
        <taxon>Bacillales</taxon>
        <taxon>Bacillaceae</taxon>
        <taxon>Alkalibacillus</taxon>
    </lineage>
</organism>
<dbReference type="EMBL" id="JAUSTQ010000004">
    <property type="protein sequence ID" value="MDQ0159277.1"/>
    <property type="molecule type" value="Genomic_DNA"/>
</dbReference>
<dbReference type="Pfam" id="PF14091">
    <property type="entry name" value="DUF4269"/>
    <property type="match status" value="1"/>
</dbReference>
<reference evidence="1 2" key="1">
    <citation type="submission" date="2023-07" db="EMBL/GenBank/DDBJ databases">
        <title>Genomic Encyclopedia of Type Strains, Phase IV (KMG-IV): sequencing the most valuable type-strain genomes for metagenomic binning, comparative biology and taxonomic classification.</title>
        <authorList>
            <person name="Goeker M."/>
        </authorList>
    </citation>
    <scope>NUCLEOTIDE SEQUENCE [LARGE SCALE GENOMIC DNA]</scope>
    <source>
        <strain evidence="1 2">DSM 16460</strain>
    </source>
</reference>
<proteinExistence type="predicted"/>
<dbReference type="RefSeq" id="WP_306975628.1">
    <property type="nucleotide sequence ID" value="NZ_JAUSTQ010000004.1"/>
</dbReference>
<sequence>MFDSLLALKKGDPYQRRAYKAIQKVNVLDEFVSYDPIVCGTIPLNIHDEDSDLDIIFYVHDLDDFARRLSEAYQSFKSFSLKTIEVNGSAVVKANFYAYGFEFELFGMNQPTNRQNAYLHMMVEAHILMDHPEFMEDVRHLKREGFTTEVAFCECLGLDYQNPFERLMDYGEEHNYI</sequence>
<keyword evidence="2" id="KW-1185">Reference proteome</keyword>
<gene>
    <name evidence="1" type="ORF">J2S77_001241</name>
</gene>
<dbReference type="Proteomes" id="UP001224359">
    <property type="component" value="Unassembled WGS sequence"/>
</dbReference>
<name>A0ABT9VE85_9BACI</name>